<protein>
    <recommendedName>
        <fullName evidence="3">FAS1 domain-containing protein</fullName>
    </recommendedName>
</protein>
<comment type="caution">
    <text evidence="4">The sequence shown here is derived from an EMBL/GenBank/DDBJ whole genome shotgun (WGS) entry which is preliminary data.</text>
</comment>
<evidence type="ECO:0000256" key="2">
    <source>
        <dbReference type="SAM" id="SignalP"/>
    </source>
</evidence>
<accession>A0A803PBH8</accession>
<dbReference type="Pfam" id="PF02469">
    <property type="entry name" value="Fasciclin"/>
    <property type="match status" value="2"/>
</dbReference>
<reference evidence="6 7" key="1">
    <citation type="journal article" date="2020" name="bioRxiv">
        <title>Sequence and annotation of 42 cannabis genomes reveals extensive copy number variation in cannabinoid synthesis and pathogen resistance genes.</title>
        <authorList>
            <person name="Mckernan K.J."/>
            <person name="Helbert Y."/>
            <person name="Kane L.T."/>
            <person name="Ebling H."/>
            <person name="Zhang L."/>
            <person name="Liu B."/>
            <person name="Eaton Z."/>
            <person name="Mclaughlin S."/>
            <person name="Kingan S."/>
            <person name="Baybayan P."/>
            <person name="Concepcion G."/>
            <person name="Jordan M."/>
            <person name="Riva A."/>
            <person name="Barbazuk W."/>
            <person name="Harkins T."/>
        </authorList>
    </citation>
    <scope>NUCLEOTIDE SEQUENCE [LARGE SCALE GENOMIC DNA]</scope>
    <source>
        <strain evidence="6 7">cv. Jamaican Lion 4</strain>
        <strain evidence="5">Father</strain>
        <strain evidence="4">Mother</strain>
        <tissue evidence="4">Leaf</tissue>
    </source>
</reference>
<dbReference type="PROSITE" id="PS50213">
    <property type="entry name" value="FAS1"/>
    <property type="match status" value="2"/>
</dbReference>
<dbReference type="InterPro" id="IPR052806">
    <property type="entry name" value="Fasciclin-like_AGP"/>
</dbReference>
<proteinExistence type="inferred from homology"/>
<gene>
    <name evidence="4" type="ORF">F8388_005912</name>
    <name evidence="5" type="ORF">G4B88_005872</name>
</gene>
<feature type="domain" description="FAS1" evidence="3">
    <location>
        <begin position="26"/>
        <end position="149"/>
    </location>
</feature>
<dbReference type="Gene3D" id="2.30.180.10">
    <property type="entry name" value="FAS1 domain"/>
    <property type="match status" value="2"/>
</dbReference>
<dbReference type="SMART" id="SM00554">
    <property type="entry name" value="FAS1"/>
    <property type="match status" value="2"/>
</dbReference>
<organism evidence="4 6">
    <name type="scientific">Cannabis sativa</name>
    <name type="common">Hemp</name>
    <name type="synonym">Marijuana</name>
    <dbReference type="NCBI Taxonomy" id="3483"/>
    <lineage>
        <taxon>Eukaryota</taxon>
        <taxon>Viridiplantae</taxon>
        <taxon>Streptophyta</taxon>
        <taxon>Embryophyta</taxon>
        <taxon>Tracheophyta</taxon>
        <taxon>Spermatophyta</taxon>
        <taxon>Magnoliopsida</taxon>
        <taxon>eudicotyledons</taxon>
        <taxon>Gunneridae</taxon>
        <taxon>Pentapetalae</taxon>
        <taxon>rosids</taxon>
        <taxon>fabids</taxon>
        <taxon>Rosales</taxon>
        <taxon>Cannabaceae</taxon>
        <taxon>Cannabis</taxon>
    </lineage>
</organism>
<dbReference type="EMBL" id="JAATIQ010000001">
    <property type="protein sequence ID" value="KAF4404486.1"/>
    <property type="molecule type" value="Genomic_DNA"/>
</dbReference>
<dbReference type="InterPro" id="IPR036378">
    <property type="entry name" value="FAS1_dom_sf"/>
</dbReference>
<accession>A0A7J6HHU4</accession>
<feature type="chain" id="PRO_5044658937" description="FAS1 domain-containing protein" evidence="2">
    <location>
        <begin position="21"/>
        <end position="323"/>
    </location>
</feature>
<evidence type="ECO:0000259" key="3">
    <source>
        <dbReference type="PROSITE" id="PS50213"/>
    </source>
</evidence>
<keyword evidence="2" id="KW-0732">Signal</keyword>
<evidence type="ECO:0000313" key="7">
    <source>
        <dbReference type="Proteomes" id="UP000583929"/>
    </source>
</evidence>
<evidence type="ECO:0000313" key="6">
    <source>
        <dbReference type="Proteomes" id="UP000525078"/>
    </source>
</evidence>
<evidence type="ECO:0000256" key="1">
    <source>
        <dbReference type="ARBA" id="ARBA00007843"/>
    </source>
</evidence>
<dbReference type="EMBL" id="JAATIP010000011">
    <property type="protein sequence ID" value="KAF4394278.1"/>
    <property type="molecule type" value="Genomic_DNA"/>
</dbReference>
<name>A0A7J6HHU4_CANSA</name>
<sequence length="323" mass="34618">MAASLLISLTLLSFLSLSSSLPSNTIIDASEILSDSGFASMALTLDLVSQTLTQRTPSLTIFAPADDAFKRSGQPALSLLRYHFCPLTLPLETLKSLPSGTKIPTLLPGRTLTVTHSSSTSEISLNNVKISRRFPIFDDGSLIVFGVPEFFDPNFQAPGPGNSPRFGPRCKSLPSKAAAMGFPGASWFKEASRDLRSNGYSSMASFLDLQLLGFNKDPTTMTVFAPNDMAMANRPTDQAQDPSIFLRHVVPCKLLWSDLINFTDGTVLPTYSDGFTITITRSGSTLMINGIPVTVSNLHYSDSVVVHGLNELLTGQATTSGSG</sequence>
<dbReference type="OrthoDB" id="1893649at2759"/>
<dbReference type="PANTHER" id="PTHR33985">
    <property type="entry name" value="OS02G0491300 PROTEIN-RELATED"/>
    <property type="match status" value="1"/>
</dbReference>
<evidence type="ECO:0000313" key="5">
    <source>
        <dbReference type="EMBL" id="KAF4404486.1"/>
    </source>
</evidence>
<dbReference type="InterPro" id="IPR000782">
    <property type="entry name" value="FAS1_domain"/>
</dbReference>
<comment type="similarity">
    <text evidence="1">Belongs to the fasciclin-like AGP family.</text>
</comment>
<dbReference type="Proteomes" id="UP000583929">
    <property type="component" value="Unassembled WGS sequence"/>
</dbReference>
<feature type="domain" description="FAS1" evidence="3">
    <location>
        <begin position="184"/>
        <end position="313"/>
    </location>
</feature>
<dbReference type="Proteomes" id="UP000525078">
    <property type="component" value="Unassembled WGS sequence"/>
</dbReference>
<dbReference type="AlphaFoldDB" id="A0A7J6HHU4"/>
<dbReference type="OMA" id="VPCKLLW"/>
<dbReference type="PANTHER" id="PTHR33985:SF17">
    <property type="entry name" value="FASCICLIN-LIKE ARABINOGALACTAN PROTEIN 20"/>
    <property type="match status" value="1"/>
</dbReference>
<keyword evidence="7" id="KW-1185">Reference proteome</keyword>
<evidence type="ECO:0000313" key="4">
    <source>
        <dbReference type="EMBL" id="KAF4394278.1"/>
    </source>
</evidence>
<feature type="signal peptide" evidence="2">
    <location>
        <begin position="1"/>
        <end position="20"/>
    </location>
</feature>
<dbReference type="SUPFAM" id="SSF82153">
    <property type="entry name" value="FAS1 domain"/>
    <property type="match status" value="2"/>
</dbReference>